<evidence type="ECO:0000313" key="1">
    <source>
        <dbReference type="EMBL" id="KKL09713.1"/>
    </source>
</evidence>
<gene>
    <name evidence="1" type="ORF">LCGC14_2563130</name>
</gene>
<name>A0A0F9DCI3_9ZZZZ</name>
<proteinExistence type="predicted"/>
<protein>
    <submittedName>
        <fullName evidence="1">Uncharacterized protein</fullName>
    </submittedName>
</protein>
<accession>A0A0F9DCI3</accession>
<dbReference type="AlphaFoldDB" id="A0A0F9DCI3"/>
<feature type="non-terminal residue" evidence="1">
    <location>
        <position position="53"/>
    </location>
</feature>
<organism evidence="1">
    <name type="scientific">marine sediment metagenome</name>
    <dbReference type="NCBI Taxonomy" id="412755"/>
    <lineage>
        <taxon>unclassified sequences</taxon>
        <taxon>metagenomes</taxon>
        <taxon>ecological metagenomes</taxon>
    </lineage>
</organism>
<dbReference type="EMBL" id="LAZR01042360">
    <property type="protein sequence ID" value="KKL09713.1"/>
    <property type="molecule type" value="Genomic_DNA"/>
</dbReference>
<reference evidence="1" key="1">
    <citation type="journal article" date="2015" name="Nature">
        <title>Complex archaea that bridge the gap between prokaryotes and eukaryotes.</title>
        <authorList>
            <person name="Spang A."/>
            <person name="Saw J.H."/>
            <person name="Jorgensen S.L."/>
            <person name="Zaremba-Niedzwiedzka K."/>
            <person name="Martijn J."/>
            <person name="Lind A.E."/>
            <person name="van Eijk R."/>
            <person name="Schleper C."/>
            <person name="Guy L."/>
            <person name="Ettema T.J."/>
        </authorList>
    </citation>
    <scope>NUCLEOTIDE SEQUENCE</scope>
</reference>
<comment type="caution">
    <text evidence="1">The sequence shown here is derived from an EMBL/GenBank/DDBJ whole genome shotgun (WGS) entry which is preliminary data.</text>
</comment>
<sequence length="53" mass="6195">MQRTHIEWTDFSWNPIKGLCPVDCKLPDGKSYCYGKAIYNRFEWLQEGIGEIG</sequence>